<evidence type="ECO:0000313" key="13">
    <source>
        <dbReference type="Proteomes" id="UP001217089"/>
    </source>
</evidence>
<dbReference type="EMBL" id="JARBDR010000919">
    <property type="protein sequence ID" value="KAJ8300157.1"/>
    <property type="molecule type" value="Genomic_DNA"/>
</dbReference>
<dbReference type="SUPFAM" id="SSF53448">
    <property type="entry name" value="Nucleotide-diphospho-sugar transferases"/>
    <property type="match status" value="1"/>
</dbReference>
<dbReference type="InterPro" id="IPR005027">
    <property type="entry name" value="Glyco_trans_43"/>
</dbReference>
<evidence type="ECO:0000256" key="5">
    <source>
        <dbReference type="ARBA" id="ARBA00022692"/>
    </source>
</evidence>
<comment type="catalytic activity">
    <reaction evidence="10 11">
        <text>3-O-(beta-D-galactosyl-(1-&gt;3)-beta-D-galactosyl-(1-&gt;4)-beta-D-xylosyl)-L-seryl-[protein] + UDP-alpha-D-glucuronate = 3-O-(beta-D-GlcA-(1-&gt;3)-beta-D-Gal-(1-&gt;3)-beta-D-Gal-(1-&gt;4)-beta-D-Xyl)-L-seryl-[protein] + UDP + H(+)</text>
        <dbReference type="Rhea" id="RHEA:24168"/>
        <dbReference type="Rhea" id="RHEA-COMP:12571"/>
        <dbReference type="Rhea" id="RHEA-COMP:12573"/>
        <dbReference type="ChEBI" id="CHEBI:15378"/>
        <dbReference type="ChEBI" id="CHEBI:58052"/>
        <dbReference type="ChEBI" id="CHEBI:58223"/>
        <dbReference type="ChEBI" id="CHEBI:132090"/>
        <dbReference type="ChEBI" id="CHEBI:132093"/>
        <dbReference type="EC" id="2.4.1.135"/>
    </reaction>
</comment>
<comment type="pathway">
    <text evidence="11">Protein modification; protein glycosylation.</text>
</comment>
<dbReference type="Gene3D" id="3.90.550.10">
    <property type="entry name" value="Spore Coat Polysaccharide Biosynthesis Protein SpsA, Chain A"/>
    <property type="match status" value="1"/>
</dbReference>
<evidence type="ECO:0000256" key="11">
    <source>
        <dbReference type="RuleBase" id="RU363127"/>
    </source>
</evidence>
<comment type="similarity">
    <text evidence="2 11">Belongs to the glycosyltransferase 43 family.</text>
</comment>
<keyword evidence="8" id="KW-0472">Membrane</keyword>
<evidence type="ECO:0000256" key="2">
    <source>
        <dbReference type="ARBA" id="ARBA00007706"/>
    </source>
</evidence>
<keyword evidence="11" id="KW-0333">Golgi apparatus</keyword>
<dbReference type="Proteomes" id="UP001217089">
    <property type="component" value="Unassembled WGS sequence"/>
</dbReference>
<dbReference type="Pfam" id="PF03360">
    <property type="entry name" value="Glyco_transf_43"/>
    <property type="match status" value="1"/>
</dbReference>
<dbReference type="PANTHER" id="PTHR10896">
    <property type="entry name" value="GALACTOSYLGALACTOSYLXYLOSYLPROTEIN 3-BETA-GLUCURONOSYLTRANSFERASE BETA-1,3-GLUCURONYLTRANSFERASE"/>
    <property type="match status" value="1"/>
</dbReference>
<name>A0ABQ9E4F6_TEGGR</name>
<reference evidence="12 13" key="1">
    <citation type="submission" date="2022-12" db="EMBL/GenBank/DDBJ databases">
        <title>Chromosome-level genome of Tegillarca granosa.</title>
        <authorList>
            <person name="Kim J."/>
        </authorList>
    </citation>
    <scope>NUCLEOTIDE SEQUENCE [LARGE SCALE GENOMIC DNA]</scope>
    <source>
        <strain evidence="12">Teg-2019</strain>
        <tissue evidence="12">Adductor muscle</tissue>
    </source>
</reference>
<evidence type="ECO:0000256" key="8">
    <source>
        <dbReference type="ARBA" id="ARBA00023136"/>
    </source>
</evidence>
<evidence type="ECO:0000313" key="12">
    <source>
        <dbReference type="EMBL" id="KAJ8300157.1"/>
    </source>
</evidence>
<dbReference type="InterPro" id="IPR029044">
    <property type="entry name" value="Nucleotide-diphossugar_trans"/>
</dbReference>
<proteinExistence type="inferred from homology"/>
<sequence length="265" mass="30378">MCILFVAAAGEIVHPKTQVDTDPILPILYLITPTYYRLSQIPDLTRLANTLAHVKKAHWIVVEDAYHESQRVLALLNQSSITYTYLTKRESKKARASNLKGVSQRNAGIEWIRQHHIPTVDGVFYFADDDNTYSLELFEEMRKTRKVSIWPVGFAGGRAVETPKVENGKVVGFSAWSPEREFAVDMAGFALNVKVLFDHPNMKFSYNTENSFQETEFLQQCCTRDDLEPLADECTKILVWHTRTENPDMGFVKPQDVKHLMKFYA</sequence>
<evidence type="ECO:0000256" key="6">
    <source>
        <dbReference type="ARBA" id="ARBA00022968"/>
    </source>
</evidence>
<keyword evidence="4 11" id="KW-0808">Transferase</keyword>
<evidence type="ECO:0000256" key="3">
    <source>
        <dbReference type="ARBA" id="ARBA00012641"/>
    </source>
</evidence>
<keyword evidence="5" id="KW-0812">Transmembrane</keyword>
<dbReference type="CDD" id="cd00218">
    <property type="entry name" value="GlcAT-I"/>
    <property type="match status" value="1"/>
</dbReference>
<evidence type="ECO:0000256" key="4">
    <source>
        <dbReference type="ARBA" id="ARBA00022679"/>
    </source>
</evidence>
<keyword evidence="7" id="KW-1133">Transmembrane helix</keyword>
<keyword evidence="11" id="KW-0464">Manganese</keyword>
<accession>A0ABQ9E4F6</accession>
<comment type="caution">
    <text evidence="12">The sequence shown here is derived from an EMBL/GenBank/DDBJ whole genome shotgun (WGS) entry which is preliminary data.</text>
</comment>
<keyword evidence="9" id="KW-0325">Glycoprotein</keyword>
<keyword evidence="11" id="KW-0479">Metal-binding</keyword>
<evidence type="ECO:0000256" key="7">
    <source>
        <dbReference type="ARBA" id="ARBA00022989"/>
    </source>
</evidence>
<comment type="cofactor">
    <cofactor evidence="11">
        <name>Mn(2+)</name>
        <dbReference type="ChEBI" id="CHEBI:29035"/>
    </cofactor>
</comment>
<evidence type="ECO:0000256" key="10">
    <source>
        <dbReference type="ARBA" id="ARBA00047979"/>
    </source>
</evidence>
<organism evidence="12 13">
    <name type="scientific">Tegillarca granosa</name>
    <name type="common">Malaysian cockle</name>
    <name type="synonym">Anadara granosa</name>
    <dbReference type="NCBI Taxonomy" id="220873"/>
    <lineage>
        <taxon>Eukaryota</taxon>
        <taxon>Metazoa</taxon>
        <taxon>Spiralia</taxon>
        <taxon>Lophotrochozoa</taxon>
        <taxon>Mollusca</taxon>
        <taxon>Bivalvia</taxon>
        <taxon>Autobranchia</taxon>
        <taxon>Pteriomorphia</taxon>
        <taxon>Arcoida</taxon>
        <taxon>Arcoidea</taxon>
        <taxon>Arcidae</taxon>
        <taxon>Tegillarca</taxon>
    </lineage>
</organism>
<keyword evidence="6 11" id="KW-0735">Signal-anchor</keyword>
<evidence type="ECO:0000256" key="1">
    <source>
        <dbReference type="ARBA" id="ARBA00004606"/>
    </source>
</evidence>
<comment type="subcellular location">
    <subcellularLocation>
        <location evidence="11">Golgi apparatus membrane</location>
        <topology evidence="11">Single-pass type II membrane protein</topology>
    </subcellularLocation>
    <subcellularLocation>
        <location evidence="1">Membrane</location>
        <topology evidence="1">Single-pass type II membrane protein</topology>
    </subcellularLocation>
</comment>
<dbReference type="PANTHER" id="PTHR10896:SF50">
    <property type="entry name" value="GALACTOSYLGALACTOSYLXYLOSYLPROTEIN 3-BETA-GLUCURONOSYLTRANSFERASE P"/>
    <property type="match status" value="1"/>
</dbReference>
<keyword evidence="13" id="KW-1185">Reference proteome</keyword>
<protein>
    <recommendedName>
        <fullName evidence="3 11">Galactosylgalactosylxylosylprotein 3-beta-glucuronosyltransferase</fullName>
        <ecNumber evidence="3 11">2.4.1.135</ecNumber>
    </recommendedName>
</protein>
<evidence type="ECO:0000256" key="9">
    <source>
        <dbReference type="ARBA" id="ARBA00023180"/>
    </source>
</evidence>
<dbReference type="EC" id="2.4.1.135" evidence="3 11"/>
<gene>
    <name evidence="12" type="ORF">KUTeg_021676</name>
</gene>